<keyword evidence="6" id="KW-1185">Reference proteome</keyword>
<protein>
    <submittedName>
        <fullName evidence="5">ABC transporter ATP-binding protein</fullName>
    </submittedName>
</protein>
<accession>A0ABW5Y402</accession>
<evidence type="ECO:0000259" key="4">
    <source>
        <dbReference type="PROSITE" id="PS50893"/>
    </source>
</evidence>
<dbReference type="InterPro" id="IPR003593">
    <property type="entry name" value="AAA+_ATPase"/>
</dbReference>
<proteinExistence type="predicted"/>
<dbReference type="Proteomes" id="UP001597568">
    <property type="component" value="Unassembled WGS sequence"/>
</dbReference>
<evidence type="ECO:0000256" key="3">
    <source>
        <dbReference type="ARBA" id="ARBA00022840"/>
    </source>
</evidence>
<sequence length="231" mass="26097">MKTIVEGEAVTKEYANHQGLHGIKFSLNEGRIIALAGGNGAGKSTLIRLLIEEEELDAGTIVWADGKSIRYMPDDINFPLALTAQEIIQLLATMKQLPTSRCQEVLERVGLWQYRKQRVRQYSRGMRQRLNLAQSLLGDEQLLILDEPTNGLDLHWIAELKQILREEKKAGKTILFSTHLLSFAEELADDVLLLHDGNVLMTGELQSILQQEKVSHLEELFMRNVGFATHN</sequence>
<dbReference type="PANTHER" id="PTHR42939:SF1">
    <property type="entry name" value="ABC TRANSPORTER ATP-BINDING PROTEIN ALBC-RELATED"/>
    <property type="match status" value="1"/>
</dbReference>
<dbReference type="SMART" id="SM00382">
    <property type="entry name" value="AAA"/>
    <property type="match status" value="1"/>
</dbReference>
<evidence type="ECO:0000256" key="2">
    <source>
        <dbReference type="ARBA" id="ARBA00022741"/>
    </source>
</evidence>
<keyword evidence="2" id="KW-0547">Nucleotide-binding</keyword>
<feature type="domain" description="ABC transporter" evidence="4">
    <location>
        <begin position="5"/>
        <end position="221"/>
    </location>
</feature>
<name>A0ABW5Y402_9BACL</name>
<keyword evidence="3 5" id="KW-0067">ATP-binding</keyword>
<dbReference type="Pfam" id="PF00005">
    <property type="entry name" value="ABC_tran"/>
    <property type="match status" value="1"/>
</dbReference>
<evidence type="ECO:0000313" key="6">
    <source>
        <dbReference type="Proteomes" id="UP001597568"/>
    </source>
</evidence>
<dbReference type="SUPFAM" id="SSF52540">
    <property type="entry name" value="P-loop containing nucleoside triphosphate hydrolases"/>
    <property type="match status" value="1"/>
</dbReference>
<dbReference type="PANTHER" id="PTHR42939">
    <property type="entry name" value="ABC TRANSPORTER ATP-BINDING PROTEIN ALBC-RELATED"/>
    <property type="match status" value="1"/>
</dbReference>
<dbReference type="PROSITE" id="PS50893">
    <property type="entry name" value="ABC_TRANSPORTER_2"/>
    <property type="match status" value="1"/>
</dbReference>
<gene>
    <name evidence="5" type="ORF">ACFSY7_16325</name>
</gene>
<dbReference type="GO" id="GO:0005524">
    <property type="term" value="F:ATP binding"/>
    <property type="evidence" value="ECO:0007669"/>
    <property type="project" value="UniProtKB-KW"/>
</dbReference>
<evidence type="ECO:0000313" key="5">
    <source>
        <dbReference type="EMBL" id="MFD2870059.1"/>
    </source>
</evidence>
<reference evidence="6" key="1">
    <citation type="journal article" date="2019" name="Int. J. Syst. Evol. Microbiol.">
        <title>The Global Catalogue of Microorganisms (GCM) 10K type strain sequencing project: providing services to taxonomists for standard genome sequencing and annotation.</title>
        <authorList>
            <consortium name="The Broad Institute Genomics Platform"/>
            <consortium name="The Broad Institute Genome Sequencing Center for Infectious Disease"/>
            <person name="Wu L."/>
            <person name="Ma J."/>
        </authorList>
    </citation>
    <scope>NUCLEOTIDE SEQUENCE [LARGE SCALE GENOMIC DNA]</scope>
    <source>
        <strain evidence="6">KCTC 33522</strain>
    </source>
</reference>
<dbReference type="EMBL" id="JBHUOR010000133">
    <property type="protein sequence ID" value="MFD2870059.1"/>
    <property type="molecule type" value="Genomic_DNA"/>
</dbReference>
<organism evidence="5 6">
    <name type="scientific">Kurthia populi</name>
    <dbReference type="NCBI Taxonomy" id="1562132"/>
    <lineage>
        <taxon>Bacteria</taxon>
        <taxon>Bacillati</taxon>
        <taxon>Bacillota</taxon>
        <taxon>Bacilli</taxon>
        <taxon>Bacillales</taxon>
        <taxon>Caryophanaceae</taxon>
        <taxon>Kurthia</taxon>
    </lineage>
</organism>
<dbReference type="RefSeq" id="WP_380148720.1">
    <property type="nucleotide sequence ID" value="NZ_JBHUOR010000133.1"/>
</dbReference>
<evidence type="ECO:0000256" key="1">
    <source>
        <dbReference type="ARBA" id="ARBA00022448"/>
    </source>
</evidence>
<dbReference type="Gene3D" id="3.40.50.300">
    <property type="entry name" value="P-loop containing nucleotide triphosphate hydrolases"/>
    <property type="match status" value="1"/>
</dbReference>
<comment type="caution">
    <text evidence="5">The sequence shown here is derived from an EMBL/GenBank/DDBJ whole genome shotgun (WGS) entry which is preliminary data.</text>
</comment>
<dbReference type="InterPro" id="IPR027417">
    <property type="entry name" value="P-loop_NTPase"/>
</dbReference>
<keyword evidence="1" id="KW-0813">Transport</keyword>
<dbReference type="InterPro" id="IPR051782">
    <property type="entry name" value="ABC_Transporter_VariousFunc"/>
</dbReference>
<dbReference type="InterPro" id="IPR003439">
    <property type="entry name" value="ABC_transporter-like_ATP-bd"/>
</dbReference>